<dbReference type="CDD" id="cd05243">
    <property type="entry name" value="SDR_a5"/>
    <property type="match status" value="1"/>
</dbReference>
<reference evidence="2" key="1">
    <citation type="submission" date="2021-03" db="EMBL/GenBank/DDBJ databases">
        <title>Leucobacter chromiisoli sp. nov., isolated from chromium-containing soil of chemical plant.</title>
        <authorList>
            <person name="Xu Z."/>
        </authorList>
    </citation>
    <scope>NUCLEOTIDE SEQUENCE</scope>
    <source>
        <strain evidence="2">S27</strain>
    </source>
</reference>
<organism evidence="2 3">
    <name type="scientific">Leucobacter weissii</name>
    <dbReference type="NCBI Taxonomy" id="1983706"/>
    <lineage>
        <taxon>Bacteria</taxon>
        <taxon>Bacillati</taxon>
        <taxon>Actinomycetota</taxon>
        <taxon>Actinomycetes</taxon>
        <taxon>Micrococcales</taxon>
        <taxon>Microbacteriaceae</taxon>
        <taxon>Leucobacter</taxon>
    </lineage>
</organism>
<evidence type="ECO:0000313" key="2">
    <source>
        <dbReference type="EMBL" id="MBO1900764.1"/>
    </source>
</evidence>
<feature type="domain" description="NAD(P)-binding" evidence="1">
    <location>
        <begin position="8"/>
        <end position="189"/>
    </location>
</feature>
<name>A0A939MH15_9MICO</name>
<evidence type="ECO:0000259" key="1">
    <source>
        <dbReference type="Pfam" id="PF13460"/>
    </source>
</evidence>
<dbReference type="EMBL" id="JAGDYM010000004">
    <property type="protein sequence ID" value="MBO1900764.1"/>
    <property type="molecule type" value="Genomic_DNA"/>
</dbReference>
<proteinExistence type="predicted"/>
<keyword evidence="3" id="KW-1185">Reference proteome</keyword>
<gene>
    <name evidence="2" type="ORF">J4H92_02240</name>
</gene>
<dbReference type="Pfam" id="PF13460">
    <property type="entry name" value="NAD_binding_10"/>
    <property type="match status" value="1"/>
</dbReference>
<comment type="caution">
    <text evidence="2">The sequence shown here is derived from an EMBL/GenBank/DDBJ whole genome shotgun (WGS) entry which is preliminary data.</text>
</comment>
<evidence type="ECO:0000313" key="3">
    <source>
        <dbReference type="Proteomes" id="UP000664382"/>
    </source>
</evidence>
<dbReference type="InterPro" id="IPR016040">
    <property type="entry name" value="NAD(P)-bd_dom"/>
</dbReference>
<dbReference type="Proteomes" id="UP000664382">
    <property type="component" value="Unassembled WGS sequence"/>
</dbReference>
<dbReference type="Gene3D" id="3.40.50.720">
    <property type="entry name" value="NAD(P)-binding Rossmann-like Domain"/>
    <property type="match status" value="1"/>
</dbReference>
<dbReference type="InterPro" id="IPR036291">
    <property type="entry name" value="NAD(P)-bd_dom_sf"/>
</dbReference>
<dbReference type="RefSeq" id="WP_208095494.1">
    <property type="nucleotide sequence ID" value="NZ_JAGDYM010000004.1"/>
</dbReference>
<sequence length="222" mass="22939">MARIIILGGHGKIALLAEPLLVARGDRVTAVIRNPEHADEVRETGAEPLVADIETLDVAGLAELVSGHDVVVWSAGAGGGDPARTRAVDRDAAIRSIDAAARAGVARYVMVSYFGSSLQHGVDPENAFFPYAEAKAAADEHLRASDLDWTVLGPSALTSEEGSGLIDTAAAEARRVSRANVARVIAAVTAAAQGGRGTIRRTIRFNDGATPIAEALRAGTSG</sequence>
<protein>
    <submittedName>
        <fullName evidence="2">SDR family oxidoreductase</fullName>
    </submittedName>
</protein>
<dbReference type="PANTHER" id="PTHR15020">
    <property type="entry name" value="FLAVIN REDUCTASE-RELATED"/>
    <property type="match status" value="1"/>
</dbReference>
<accession>A0A939MH15</accession>
<dbReference type="PANTHER" id="PTHR15020:SF50">
    <property type="entry name" value="UPF0659 PROTEIN YMR090W"/>
    <property type="match status" value="1"/>
</dbReference>
<dbReference type="SUPFAM" id="SSF51735">
    <property type="entry name" value="NAD(P)-binding Rossmann-fold domains"/>
    <property type="match status" value="1"/>
</dbReference>
<dbReference type="AlphaFoldDB" id="A0A939MH15"/>